<protein>
    <submittedName>
        <fullName evidence="2">Thiamine pyrophosphate-requiring enzymes</fullName>
    </submittedName>
</protein>
<gene>
    <name evidence="2" type="ORF">JCM21738_1534</name>
</gene>
<proteinExistence type="predicted"/>
<dbReference type="Pfam" id="PF02776">
    <property type="entry name" value="TPP_enzyme_N"/>
    <property type="match status" value="1"/>
</dbReference>
<evidence type="ECO:0000313" key="3">
    <source>
        <dbReference type="Proteomes" id="UP000018949"/>
    </source>
</evidence>
<accession>W4RKW4</accession>
<comment type="caution">
    <text evidence="2">The sequence shown here is derived from an EMBL/GenBank/DDBJ whole genome shotgun (WGS) entry which is preliminary data.</text>
</comment>
<dbReference type="AlphaFoldDB" id="W4RKW4"/>
<reference evidence="2 3" key="1">
    <citation type="submission" date="2013-12" db="EMBL/GenBank/DDBJ databases">
        <title>NBRP : Genome information of microbial organism related human and environment.</title>
        <authorList>
            <person name="Hattori M."/>
            <person name="Oshima K."/>
            <person name="Inaba H."/>
            <person name="Suda W."/>
            <person name="Sakamoto M."/>
            <person name="Iino T."/>
            <person name="Kitahara M."/>
            <person name="Oshida Y."/>
            <person name="Iida T."/>
            <person name="Kudo T."/>
            <person name="Itoh T."/>
            <person name="Ahmed I."/>
            <person name="Ohkuma M."/>
        </authorList>
    </citation>
    <scope>NUCLEOTIDE SEQUENCE [LARGE SCALE GENOMIC DNA]</scope>
    <source>
        <strain evidence="2 3">JCM 21738</strain>
    </source>
</reference>
<name>W4RKW4_9BACI</name>
<evidence type="ECO:0000313" key="2">
    <source>
        <dbReference type="EMBL" id="GAE44792.1"/>
    </source>
</evidence>
<dbReference type="eggNOG" id="COG0028">
    <property type="taxonomic scope" value="Bacteria"/>
</dbReference>
<evidence type="ECO:0000259" key="1">
    <source>
        <dbReference type="Pfam" id="PF02776"/>
    </source>
</evidence>
<sequence length="59" mass="6684">MKAAELMIKCLEREGVEYIFGVPGEENLDIMDALLDSSIEFIVTDMKRMPLLWPGHTEG</sequence>
<keyword evidence="3" id="KW-1185">Reference proteome</keyword>
<dbReference type="SUPFAM" id="SSF52518">
    <property type="entry name" value="Thiamin diphosphate-binding fold (THDP-binding)"/>
    <property type="match status" value="1"/>
</dbReference>
<organism evidence="2 3">
    <name type="scientific">Mesobacillus boroniphilus JCM 21738</name>
    <dbReference type="NCBI Taxonomy" id="1294265"/>
    <lineage>
        <taxon>Bacteria</taxon>
        <taxon>Bacillati</taxon>
        <taxon>Bacillota</taxon>
        <taxon>Bacilli</taxon>
        <taxon>Bacillales</taxon>
        <taxon>Bacillaceae</taxon>
        <taxon>Mesobacillus</taxon>
    </lineage>
</organism>
<dbReference type="Gene3D" id="3.40.50.970">
    <property type="match status" value="1"/>
</dbReference>
<feature type="domain" description="Thiamine pyrophosphate enzyme N-terminal TPP-binding" evidence="1">
    <location>
        <begin position="1"/>
        <end position="44"/>
    </location>
</feature>
<dbReference type="GO" id="GO:0030976">
    <property type="term" value="F:thiamine pyrophosphate binding"/>
    <property type="evidence" value="ECO:0007669"/>
    <property type="project" value="InterPro"/>
</dbReference>
<dbReference type="EMBL" id="BAUW01000012">
    <property type="protein sequence ID" value="GAE44792.1"/>
    <property type="molecule type" value="Genomic_DNA"/>
</dbReference>
<dbReference type="InterPro" id="IPR029061">
    <property type="entry name" value="THDP-binding"/>
</dbReference>
<dbReference type="InterPro" id="IPR012001">
    <property type="entry name" value="Thiamin_PyroP_enz_TPP-bd_dom"/>
</dbReference>
<dbReference type="CDD" id="cd07035">
    <property type="entry name" value="TPP_PYR_POX_like"/>
    <property type="match status" value="1"/>
</dbReference>
<dbReference type="Proteomes" id="UP000018949">
    <property type="component" value="Unassembled WGS sequence"/>
</dbReference>